<comment type="cofactor">
    <cofactor evidence="3">
        <name>Co(2+)</name>
        <dbReference type="ChEBI" id="CHEBI:48828"/>
    </cofactor>
</comment>
<comment type="pathway">
    <text evidence="10">Carbohydrate degradation.</text>
</comment>
<evidence type="ECO:0000256" key="8">
    <source>
        <dbReference type="ARBA" id="ARBA00022723"/>
    </source>
</evidence>
<accession>A0A1I5TLW0</accession>
<keyword evidence="13" id="KW-0464">Manganese</keyword>
<dbReference type="GO" id="GO:0004750">
    <property type="term" value="F:D-ribulose-phosphate 3-epimerase activity"/>
    <property type="evidence" value="ECO:0007669"/>
    <property type="project" value="UniProtKB-UniRule"/>
</dbReference>
<feature type="binding site" evidence="10 14">
    <location>
        <position position="65"/>
    </location>
    <ligand>
        <name>substrate</name>
    </ligand>
</feature>
<feature type="binding site" evidence="10 14">
    <location>
        <position position="7"/>
    </location>
    <ligand>
        <name>substrate</name>
    </ligand>
</feature>
<evidence type="ECO:0000256" key="5">
    <source>
        <dbReference type="ARBA" id="ARBA00001954"/>
    </source>
</evidence>
<dbReference type="InterPro" id="IPR013785">
    <property type="entry name" value="Aldolase_TIM"/>
</dbReference>
<dbReference type="HAMAP" id="MF_02227">
    <property type="entry name" value="RPE"/>
    <property type="match status" value="1"/>
</dbReference>
<reference evidence="16" key="1">
    <citation type="submission" date="2016-10" db="EMBL/GenBank/DDBJ databases">
        <authorList>
            <person name="Varghese N."/>
            <person name="Submissions S."/>
        </authorList>
    </citation>
    <scope>NUCLEOTIDE SEQUENCE [LARGE SCALE GENOMIC DNA]</scope>
    <source>
        <strain evidence="16">S7</strain>
    </source>
</reference>
<evidence type="ECO:0000256" key="6">
    <source>
        <dbReference type="ARBA" id="ARBA00009541"/>
    </source>
</evidence>
<evidence type="ECO:0000256" key="11">
    <source>
        <dbReference type="PIRNR" id="PIRNR001461"/>
    </source>
</evidence>
<dbReference type="InterPro" id="IPR011060">
    <property type="entry name" value="RibuloseP-bd_barrel"/>
</dbReference>
<dbReference type="InterPro" id="IPR026019">
    <property type="entry name" value="Ribul_P_3_epim"/>
</dbReference>
<dbReference type="PANTHER" id="PTHR11749">
    <property type="entry name" value="RIBULOSE-5-PHOSPHATE-3-EPIMERASE"/>
    <property type="match status" value="1"/>
</dbReference>
<dbReference type="OrthoDB" id="1645589at2"/>
<sequence length="225" mass="25255">MAEIGPSLMCSDLGALREDINILHEGNVDFFHFDIMDGHFVPNYTMGTDMIKSVRYDTNLPFDAHLMIEYPERYIDTFVECGCDMISVHEEATPHLHRTLQHMKSTGVQTGLALNPSTSLNSLEYVGDIVDYVVIMTVNPGFAGQTFISSTLNKIDNLKHFINSNNLQIKIQVDGNISYDTIPEVMKKGANMLVCGTSCLFRQPKGLQQAAADLRQFTDRMKVKQ</sequence>
<dbReference type="Proteomes" id="UP000198892">
    <property type="component" value="Unassembled WGS sequence"/>
</dbReference>
<proteinExistence type="inferred from homology"/>
<evidence type="ECO:0000256" key="3">
    <source>
        <dbReference type="ARBA" id="ARBA00001941"/>
    </source>
</evidence>
<comment type="similarity">
    <text evidence="6 10 11">Belongs to the ribulose-phosphate 3-epimerase family.</text>
</comment>
<dbReference type="SUPFAM" id="SSF51366">
    <property type="entry name" value="Ribulose-phoshate binding barrel"/>
    <property type="match status" value="1"/>
</dbReference>
<dbReference type="NCBIfam" id="NF004076">
    <property type="entry name" value="PRK05581.1-4"/>
    <property type="match status" value="1"/>
</dbReference>
<name>A0A1I5TLW0_9BACI</name>
<keyword evidence="13" id="KW-0862">Zinc</keyword>
<dbReference type="PROSITE" id="PS01085">
    <property type="entry name" value="RIBUL_P_3_EPIMER_1"/>
    <property type="match status" value="1"/>
</dbReference>
<feature type="active site" description="Proton donor" evidence="10 12">
    <location>
        <position position="174"/>
    </location>
</feature>
<feature type="binding site" evidence="10 14">
    <location>
        <begin position="141"/>
        <end position="144"/>
    </location>
    <ligand>
        <name>substrate</name>
    </ligand>
</feature>
<evidence type="ECO:0000256" key="12">
    <source>
        <dbReference type="PIRSR" id="PIRSR001461-1"/>
    </source>
</evidence>
<dbReference type="RefSeq" id="WP_093337357.1">
    <property type="nucleotide sequence ID" value="NZ_FOXD01000011.1"/>
</dbReference>
<dbReference type="GO" id="GO:0019323">
    <property type="term" value="P:pentose catabolic process"/>
    <property type="evidence" value="ECO:0007669"/>
    <property type="project" value="UniProtKB-UniRule"/>
</dbReference>
<evidence type="ECO:0000313" key="15">
    <source>
        <dbReference type="EMBL" id="SFP83968.1"/>
    </source>
</evidence>
<feature type="active site" description="Proton acceptor" evidence="10 12">
    <location>
        <position position="34"/>
    </location>
</feature>
<evidence type="ECO:0000256" key="4">
    <source>
        <dbReference type="ARBA" id="ARBA00001947"/>
    </source>
</evidence>
<dbReference type="GO" id="GO:0046872">
    <property type="term" value="F:metal ion binding"/>
    <property type="evidence" value="ECO:0007669"/>
    <property type="project" value="UniProtKB-UniRule"/>
</dbReference>
<protein>
    <recommendedName>
        <fullName evidence="7 10">Ribulose-phosphate 3-epimerase</fullName>
        <ecNumber evidence="7 10">5.1.3.1</ecNumber>
    </recommendedName>
</protein>
<dbReference type="STRING" id="1884432.SAMN05518683_1118"/>
<keyword evidence="9 10" id="KW-0413">Isomerase</keyword>
<dbReference type="NCBIfam" id="TIGR01163">
    <property type="entry name" value="rpe"/>
    <property type="match status" value="1"/>
</dbReference>
<evidence type="ECO:0000313" key="16">
    <source>
        <dbReference type="Proteomes" id="UP000198892"/>
    </source>
</evidence>
<feature type="binding site" evidence="10 13">
    <location>
        <position position="32"/>
    </location>
    <ligand>
        <name>a divalent metal cation</name>
        <dbReference type="ChEBI" id="CHEBI:60240"/>
    </ligand>
</feature>
<dbReference type="InterPro" id="IPR000056">
    <property type="entry name" value="Ribul_P_3_epim-like"/>
</dbReference>
<feature type="binding site" evidence="10 13">
    <location>
        <position position="174"/>
    </location>
    <ligand>
        <name>a divalent metal cation</name>
        <dbReference type="ChEBI" id="CHEBI:60240"/>
    </ligand>
</feature>
<comment type="cofactor">
    <cofactor evidence="2">
        <name>Mn(2+)</name>
        <dbReference type="ChEBI" id="CHEBI:29035"/>
    </cofactor>
</comment>
<keyword evidence="13" id="KW-0170">Cobalt</keyword>
<comment type="catalytic activity">
    <reaction evidence="1 10 11">
        <text>D-ribulose 5-phosphate = D-xylulose 5-phosphate</text>
        <dbReference type="Rhea" id="RHEA:13677"/>
        <dbReference type="ChEBI" id="CHEBI:57737"/>
        <dbReference type="ChEBI" id="CHEBI:58121"/>
        <dbReference type="EC" id="5.1.3.1"/>
    </reaction>
</comment>
<dbReference type="GO" id="GO:0006098">
    <property type="term" value="P:pentose-phosphate shunt"/>
    <property type="evidence" value="ECO:0007669"/>
    <property type="project" value="UniProtKB-UniRule"/>
</dbReference>
<comment type="caution">
    <text evidence="10">Lacks conserved residue(s) required for the propagation of feature annotation.</text>
</comment>
<dbReference type="AlphaFoldDB" id="A0A1I5TLW0"/>
<keyword evidence="10 11" id="KW-0119">Carbohydrate metabolism</keyword>
<evidence type="ECO:0000256" key="13">
    <source>
        <dbReference type="PIRSR" id="PIRSR001461-2"/>
    </source>
</evidence>
<evidence type="ECO:0000256" key="1">
    <source>
        <dbReference type="ARBA" id="ARBA00001782"/>
    </source>
</evidence>
<dbReference type="PIRSF" id="PIRSF001461">
    <property type="entry name" value="RPE"/>
    <property type="match status" value="1"/>
</dbReference>
<keyword evidence="16" id="KW-1185">Reference proteome</keyword>
<dbReference type="CDD" id="cd00429">
    <property type="entry name" value="RPE"/>
    <property type="match status" value="1"/>
</dbReference>
<keyword evidence="8 10" id="KW-0479">Metal-binding</keyword>
<gene>
    <name evidence="10" type="primary">rpe</name>
    <name evidence="15" type="ORF">SAMN05518683_1118</name>
</gene>
<dbReference type="GO" id="GO:0005737">
    <property type="term" value="C:cytoplasm"/>
    <property type="evidence" value="ECO:0007669"/>
    <property type="project" value="UniProtKB-ARBA"/>
</dbReference>
<comment type="cofactor">
    <cofactor evidence="10 13">
        <name>a divalent metal cation</name>
        <dbReference type="ChEBI" id="CHEBI:60240"/>
    </cofactor>
    <text evidence="10 13">Binds 1 divalent metal cation per subunit.</text>
</comment>
<dbReference type="FunFam" id="3.20.20.70:FF:000004">
    <property type="entry name" value="Ribulose-phosphate 3-epimerase"/>
    <property type="match status" value="1"/>
</dbReference>
<feature type="binding site" evidence="10 13">
    <location>
        <position position="65"/>
    </location>
    <ligand>
        <name>a divalent metal cation</name>
        <dbReference type="ChEBI" id="CHEBI:60240"/>
    </ligand>
</feature>
<evidence type="ECO:0000256" key="10">
    <source>
        <dbReference type="HAMAP-Rule" id="MF_02227"/>
    </source>
</evidence>
<comment type="cofactor">
    <cofactor evidence="5">
        <name>Fe(2+)</name>
        <dbReference type="ChEBI" id="CHEBI:29033"/>
    </cofactor>
</comment>
<evidence type="ECO:0000256" key="9">
    <source>
        <dbReference type="ARBA" id="ARBA00023235"/>
    </source>
</evidence>
<dbReference type="EMBL" id="FOXD01000011">
    <property type="protein sequence ID" value="SFP83968.1"/>
    <property type="molecule type" value="Genomic_DNA"/>
</dbReference>
<feature type="binding site" evidence="10 13">
    <location>
        <position position="34"/>
    </location>
    <ligand>
        <name>a divalent metal cation</name>
        <dbReference type="ChEBI" id="CHEBI:60240"/>
    </ligand>
</feature>
<dbReference type="PROSITE" id="PS01086">
    <property type="entry name" value="RIBUL_P_3_EPIMER_2"/>
    <property type="match status" value="1"/>
</dbReference>
<dbReference type="EC" id="5.1.3.1" evidence="7 10"/>
<evidence type="ECO:0000256" key="7">
    <source>
        <dbReference type="ARBA" id="ARBA00013188"/>
    </source>
</evidence>
<comment type="function">
    <text evidence="10">Catalyzes the reversible epimerization of D-ribulose 5-phosphate to D-xylulose 5-phosphate.</text>
</comment>
<evidence type="ECO:0000256" key="2">
    <source>
        <dbReference type="ARBA" id="ARBA00001936"/>
    </source>
</evidence>
<dbReference type="Gene3D" id="3.20.20.70">
    <property type="entry name" value="Aldolase class I"/>
    <property type="match status" value="1"/>
</dbReference>
<organism evidence="15 16">
    <name type="scientific">Salibacterium halotolerans</name>
    <dbReference type="NCBI Taxonomy" id="1884432"/>
    <lineage>
        <taxon>Bacteria</taxon>
        <taxon>Bacillati</taxon>
        <taxon>Bacillota</taxon>
        <taxon>Bacilli</taxon>
        <taxon>Bacillales</taxon>
        <taxon>Bacillaceae</taxon>
    </lineage>
</organism>
<evidence type="ECO:0000256" key="14">
    <source>
        <dbReference type="PIRSR" id="PIRSR001461-3"/>
    </source>
</evidence>
<dbReference type="Pfam" id="PF00834">
    <property type="entry name" value="Ribul_P_3_epim"/>
    <property type="match status" value="1"/>
</dbReference>
<comment type="cofactor">
    <cofactor evidence="4">
        <name>Zn(2+)</name>
        <dbReference type="ChEBI" id="CHEBI:29105"/>
    </cofactor>
</comment>